<accession>A0ABY5YFN7</accession>
<dbReference type="RefSeq" id="WP_260559938.1">
    <property type="nucleotide sequence ID" value="NZ_BAABEC010000074.1"/>
</dbReference>
<keyword evidence="6" id="KW-0812">Transmembrane</keyword>
<keyword evidence="2" id="KW-0732">Signal</keyword>
<evidence type="ECO:0000313" key="8">
    <source>
        <dbReference type="EMBL" id="UWX63655.1"/>
    </source>
</evidence>
<dbReference type="EMBL" id="CP104213">
    <property type="protein sequence ID" value="UWX63655.1"/>
    <property type="molecule type" value="Genomic_DNA"/>
</dbReference>
<dbReference type="InterPro" id="IPR013766">
    <property type="entry name" value="Thioredoxin_domain"/>
</dbReference>
<evidence type="ECO:0000256" key="4">
    <source>
        <dbReference type="ARBA" id="ARBA00023157"/>
    </source>
</evidence>
<protein>
    <submittedName>
        <fullName evidence="8">DsbA family protein</fullName>
    </submittedName>
</protein>
<keyword evidence="6" id="KW-1133">Transmembrane helix</keyword>
<keyword evidence="3" id="KW-0560">Oxidoreductase</keyword>
<dbReference type="Pfam" id="PF13462">
    <property type="entry name" value="Thioredoxin_4"/>
    <property type="match status" value="1"/>
</dbReference>
<keyword evidence="9" id="KW-1185">Reference proteome</keyword>
<organism evidence="8 9">
    <name type="scientific">Deinococcus rubellus</name>
    <dbReference type="NCBI Taxonomy" id="1889240"/>
    <lineage>
        <taxon>Bacteria</taxon>
        <taxon>Thermotogati</taxon>
        <taxon>Deinococcota</taxon>
        <taxon>Deinococci</taxon>
        <taxon>Deinococcales</taxon>
        <taxon>Deinococcaceae</taxon>
        <taxon>Deinococcus</taxon>
    </lineage>
</organism>
<dbReference type="PROSITE" id="PS51352">
    <property type="entry name" value="THIOREDOXIN_2"/>
    <property type="match status" value="1"/>
</dbReference>
<evidence type="ECO:0000256" key="2">
    <source>
        <dbReference type="ARBA" id="ARBA00022729"/>
    </source>
</evidence>
<gene>
    <name evidence="8" type="ORF">N0D28_13100</name>
</gene>
<evidence type="ECO:0000256" key="3">
    <source>
        <dbReference type="ARBA" id="ARBA00023002"/>
    </source>
</evidence>
<comment type="similarity">
    <text evidence="1">Belongs to the thioredoxin family. DsbA subfamily.</text>
</comment>
<sequence length="231" mass="24868">MTRLNGSSSNNRIVLIVGTLVALLLIGVTVWAVQRNQTAATQASTKTFDLTGQPFLGKADAPVTLVAFEDFKCPNCKNFEENIYPQIKSKYIDTGKAKMYKINFPFLGDNLPTNDSVLAAQAAECAYDQTGNDGYEGMSTIMFRAQGDETQVWATKEKLEDLAGSVDGLDMTKFKTCLDSDATKARVEADKQQAVNAGVNSTPSVFVNGVLAANFSADEIGKAIDADLAKK</sequence>
<dbReference type="Gene3D" id="3.40.30.10">
    <property type="entry name" value="Glutaredoxin"/>
    <property type="match status" value="1"/>
</dbReference>
<dbReference type="Proteomes" id="UP001060261">
    <property type="component" value="Chromosome"/>
</dbReference>
<reference evidence="8" key="1">
    <citation type="submission" date="2022-09" db="EMBL/GenBank/DDBJ databases">
        <title>genome sequence of Deinococcus rubellus.</title>
        <authorList>
            <person name="Srinivasan S."/>
        </authorList>
    </citation>
    <scope>NUCLEOTIDE SEQUENCE</scope>
    <source>
        <strain evidence="8">Ant6</strain>
    </source>
</reference>
<proteinExistence type="inferred from homology"/>
<feature type="transmembrane region" description="Helical" evidence="6">
    <location>
        <begin position="12"/>
        <end position="33"/>
    </location>
</feature>
<dbReference type="InterPro" id="IPR012336">
    <property type="entry name" value="Thioredoxin-like_fold"/>
</dbReference>
<dbReference type="PANTHER" id="PTHR13887:SF14">
    <property type="entry name" value="DISULFIDE BOND FORMATION PROTEIN D"/>
    <property type="match status" value="1"/>
</dbReference>
<keyword evidence="6" id="KW-0472">Membrane</keyword>
<evidence type="ECO:0000256" key="5">
    <source>
        <dbReference type="ARBA" id="ARBA00023284"/>
    </source>
</evidence>
<evidence type="ECO:0000313" key="9">
    <source>
        <dbReference type="Proteomes" id="UP001060261"/>
    </source>
</evidence>
<keyword evidence="4" id="KW-1015">Disulfide bond</keyword>
<dbReference type="SUPFAM" id="SSF52833">
    <property type="entry name" value="Thioredoxin-like"/>
    <property type="match status" value="1"/>
</dbReference>
<keyword evidence="5" id="KW-0676">Redox-active center</keyword>
<evidence type="ECO:0000256" key="1">
    <source>
        <dbReference type="ARBA" id="ARBA00005791"/>
    </source>
</evidence>
<name>A0ABY5YFN7_9DEIO</name>
<dbReference type="PANTHER" id="PTHR13887">
    <property type="entry name" value="GLUTATHIONE S-TRANSFERASE KAPPA"/>
    <property type="match status" value="1"/>
</dbReference>
<dbReference type="InterPro" id="IPR036249">
    <property type="entry name" value="Thioredoxin-like_sf"/>
</dbReference>
<evidence type="ECO:0000256" key="6">
    <source>
        <dbReference type="SAM" id="Phobius"/>
    </source>
</evidence>
<evidence type="ECO:0000259" key="7">
    <source>
        <dbReference type="PROSITE" id="PS51352"/>
    </source>
</evidence>
<feature type="domain" description="Thioredoxin" evidence="7">
    <location>
        <begin position="34"/>
        <end position="229"/>
    </location>
</feature>